<dbReference type="Gene3D" id="3.20.20.300">
    <property type="entry name" value="Glycoside hydrolase, family 3, N-terminal domain"/>
    <property type="match status" value="1"/>
</dbReference>
<dbReference type="InterPro" id="IPR037524">
    <property type="entry name" value="PA14/GLEYA"/>
</dbReference>
<evidence type="ECO:0000313" key="7">
    <source>
        <dbReference type="EMBL" id="THH29656.1"/>
    </source>
</evidence>
<dbReference type="Pfam" id="PF07691">
    <property type="entry name" value="PA14"/>
    <property type="match status" value="1"/>
</dbReference>
<dbReference type="AlphaFoldDB" id="A0A4S4MTQ7"/>
<dbReference type="InterPro" id="IPR036881">
    <property type="entry name" value="Glyco_hydro_3_C_sf"/>
</dbReference>
<gene>
    <name evidence="7" type="ORF">EUX98_g4530</name>
</gene>
<dbReference type="Gene3D" id="2.60.120.260">
    <property type="entry name" value="Galactose-binding domain-like"/>
    <property type="match status" value="1"/>
</dbReference>
<evidence type="ECO:0000259" key="6">
    <source>
        <dbReference type="PROSITE" id="PS51820"/>
    </source>
</evidence>
<dbReference type="InterPro" id="IPR050288">
    <property type="entry name" value="Cellulose_deg_GH3"/>
</dbReference>
<dbReference type="EC" id="3.2.1.21" evidence="3"/>
<dbReference type="FunFam" id="2.60.40.10:FF:000495">
    <property type="entry name" value="Periplasmic beta-glucosidase"/>
    <property type="match status" value="1"/>
</dbReference>
<dbReference type="InterPro" id="IPR001764">
    <property type="entry name" value="Glyco_hydro_3_N"/>
</dbReference>
<dbReference type="OrthoDB" id="47059at2759"/>
<evidence type="ECO:0000256" key="1">
    <source>
        <dbReference type="ARBA" id="ARBA00000448"/>
    </source>
</evidence>
<dbReference type="SUPFAM" id="SSF51445">
    <property type="entry name" value="(Trans)glycosidases"/>
    <property type="match status" value="1"/>
</dbReference>
<dbReference type="GO" id="GO:0009251">
    <property type="term" value="P:glucan catabolic process"/>
    <property type="evidence" value="ECO:0007669"/>
    <property type="project" value="TreeGrafter"/>
</dbReference>
<dbReference type="EMBL" id="SGPM01000113">
    <property type="protein sequence ID" value="THH29656.1"/>
    <property type="molecule type" value="Genomic_DNA"/>
</dbReference>
<dbReference type="Gene3D" id="3.40.50.1700">
    <property type="entry name" value="Glycoside hydrolase family 3 C-terminal domain"/>
    <property type="match status" value="1"/>
</dbReference>
<dbReference type="InterPro" id="IPR002772">
    <property type="entry name" value="Glyco_hydro_3_C"/>
</dbReference>
<dbReference type="PROSITE" id="PS51820">
    <property type="entry name" value="PA14"/>
    <property type="match status" value="1"/>
</dbReference>
<dbReference type="Pfam" id="PF01915">
    <property type="entry name" value="Glyco_hydro_3_C"/>
    <property type="match status" value="1"/>
</dbReference>
<evidence type="ECO:0000256" key="4">
    <source>
        <dbReference type="ARBA" id="ARBA00022801"/>
    </source>
</evidence>
<organism evidence="7 8">
    <name type="scientific">Antrodiella citrinella</name>
    <dbReference type="NCBI Taxonomy" id="2447956"/>
    <lineage>
        <taxon>Eukaryota</taxon>
        <taxon>Fungi</taxon>
        <taxon>Dikarya</taxon>
        <taxon>Basidiomycota</taxon>
        <taxon>Agaricomycotina</taxon>
        <taxon>Agaricomycetes</taxon>
        <taxon>Polyporales</taxon>
        <taxon>Steccherinaceae</taxon>
        <taxon>Antrodiella</taxon>
    </lineage>
</organism>
<comment type="catalytic activity">
    <reaction evidence="1">
        <text>Hydrolysis of terminal, non-reducing beta-D-glucosyl residues with release of beta-D-glucose.</text>
        <dbReference type="EC" id="3.2.1.21"/>
    </reaction>
</comment>
<dbReference type="SMART" id="SM01217">
    <property type="entry name" value="Fn3_like"/>
    <property type="match status" value="1"/>
</dbReference>
<protein>
    <recommendedName>
        <fullName evidence="3">beta-glucosidase</fullName>
        <ecNumber evidence="3">3.2.1.21</ecNumber>
    </recommendedName>
</protein>
<dbReference type="Gene3D" id="2.60.40.10">
    <property type="entry name" value="Immunoglobulins"/>
    <property type="match status" value="1"/>
</dbReference>
<dbReference type="InterPro" id="IPR017853">
    <property type="entry name" value="GH"/>
</dbReference>
<evidence type="ECO:0000313" key="8">
    <source>
        <dbReference type="Proteomes" id="UP000308730"/>
    </source>
</evidence>
<sequence>MTDPAQTFDVDATLASLTLQEKIALLTGDGWWHTVDIPGKVSPVRMSDAASYINGVQSKGVAATIKHFVANDQEFQRFSISSDVSERALREIYLRPFQIAIKEANPWALMTAYNRVNSLHASENPWLLQDILRKEWGYTGSLMSDWIGTYSTAEAIKAGLDLEMPGPTAILELVEYATKSGIGFKQPENVLDTPEVRALLRLASSSAVVLLKNESSLLPIQVSASNTPKIAVIGPNAKDAMISGGGSAALLPTYTVSPLQGVKNIVTELGGDPSKVTYSLGALTHKYLPLANIPQGGLFQFWNASPTETYLTSTANLTDPLPAPVWTTTSPSAYAFLADGVDDSVSEKCWIRWTTSFVPDQDGEWEIGLSVAGRANLFVNNVLQIDLSTSAPQGDSFFGIGTIEKRATINVKAGQSYPVEVRISNLEFLTRGAPFVTRGGLRFGAFQKVDTQTSINDAVALAKDSDVVILVVGLNSNWESEGFDREDMKLPTVSDELVAAILDANPKTVVVNQSGTPVEMPWITQAQTLLQAFYGGNDVGNGLADVVFGNVNPSAKLPLTFPKRLEDNPSYPSFGIRNQEHGKVLYNEGIFVGYRGYDIKNIDPLFHFGYGLSYTTFAYSGLSVPEETSDGSFSVSFTIKNTGNLAGAEIAQVYIADQIASLPRPVKELRGFTKVPLKAGEEKTVSVAFDRSSLSFWDTRKGAWMGEGGIFDVLVAASADPKDVKLTGQIKLTTTFTYNGL</sequence>
<dbReference type="Pfam" id="PF00933">
    <property type="entry name" value="Glyco_hydro_3"/>
    <property type="match status" value="1"/>
</dbReference>
<dbReference type="Proteomes" id="UP000308730">
    <property type="component" value="Unassembled WGS sequence"/>
</dbReference>
<reference evidence="7 8" key="1">
    <citation type="submission" date="2019-02" db="EMBL/GenBank/DDBJ databases">
        <title>Genome sequencing of the rare red list fungi Antrodiella citrinella (Flaviporus citrinellus).</title>
        <authorList>
            <person name="Buettner E."/>
            <person name="Kellner H."/>
        </authorList>
    </citation>
    <scope>NUCLEOTIDE SEQUENCE [LARGE SCALE GENOMIC DNA]</scope>
    <source>
        <strain evidence="7 8">DSM 108506</strain>
    </source>
</reference>
<evidence type="ECO:0000256" key="5">
    <source>
        <dbReference type="ARBA" id="ARBA00023295"/>
    </source>
</evidence>
<dbReference type="InterPro" id="IPR011658">
    <property type="entry name" value="PA14_dom"/>
</dbReference>
<keyword evidence="4" id="KW-0378">Hydrolase</keyword>
<dbReference type="PRINTS" id="PR00133">
    <property type="entry name" value="GLHYDRLASE3"/>
</dbReference>
<dbReference type="GO" id="GO:0008422">
    <property type="term" value="F:beta-glucosidase activity"/>
    <property type="evidence" value="ECO:0007669"/>
    <property type="project" value="UniProtKB-EC"/>
</dbReference>
<dbReference type="InterPro" id="IPR013783">
    <property type="entry name" value="Ig-like_fold"/>
</dbReference>
<dbReference type="Pfam" id="PF14310">
    <property type="entry name" value="Fn3-like"/>
    <property type="match status" value="1"/>
</dbReference>
<feature type="domain" description="PA14" evidence="6">
    <location>
        <begin position="292"/>
        <end position="459"/>
    </location>
</feature>
<dbReference type="SUPFAM" id="SSF52279">
    <property type="entry name" value="Beta-D-glucan exohydrolase, C-terminal domain"/>
    <property type="match status" value="1"/>
</dbReference>
<proteinExistence type="inferred from homology"/>
<keyword evidence="5" id="KW-0326">Glycosidase</keyword>
<evidence type="ECO:0000256" key="2">
    <source>
        <dbReference type="ARBA" id="ARBA00005336"/>
    </source>
</evidence>
<dbReference type="PANTHER" id="PTHR42715">
    <property type="entry name" value="BETA-GLUCOSIDASE"/>
    <property type="match status" value="1"/>
</dbReference>
<name>A0A4S4MTQ7_9APHY</name>
<keyword evidence="8" id="KW-1185">Reference proteome</keyword>
<comment type="caution">
    <text evidence="7">The sequence shown here is derived from an EMBL/GenBank/DDBJ whole genome shotgun (WGS) entry which is preliminary data.</text>
</comment>
<dbReference type="InterPro" id="IPR036962">
    <property type="entry name" value="Glyco_hydro_3_N_sf"/>
</dbReference>
<accession>A0A4S4MTQ7</accession>
<dbReference type="PANTHER" id="PTHR42715:SF10">
    <property type="entry name" value="BETA-GLUCOSIDASE"/>
    <property type="match status" value="1"/>
</dbReference>
<dbReference type="InterPro" id="IPR026891">
    <property type="entry name" value="Fn3-like"/>
</dbReference>
<comment type="similarity">
    <text evidence="2">Belongs to the glycosyl hydrolase 3 family.</text>
</comment>
<evidence type="ECO:0000256" key="3">
    <source>
        <dbReference type="ARBA" id="ARBA00012744"/>
    </source>
</evidence>